<dbReference type="OrthoDB" id="5874059at2759"/>
<dbReference type="GO" id="GO:0005886">
    <property type="term" value="C:plasma membrane"/>
    <property type="evidence" value="ECO:0007669"/>
    <property type="project" value="UniProtKB-SubCell"/>
</dbReference>
<evidence type="ECO:0000256" key="6">
    <source>
        <dbReference type="ARBA" id="ARBA00022989"/>
    </source>
</evidence>
<keyword evidence="13 14" id="KW-0407">Ion channel</keyword>
<keyword evidence="9 15" id="KW-0472">Membrane</keyword>
<dbReference type="AlphaFoldDB" id="A0A8C4WQB1"/>
<keyword evidence="12 14" id="KW-0739">Sodium transport</keyword>
<proteinExistence type="inferred from homology"/>
<dbReference type="PANTHER" id="PTHR11690:SF13">
    <property type="entry name" value="ACID-SENSING ION CHANNEL 4"/>
    <property type="match status" value="1"/>
</dbReference>
<dbReference type="GO" id="GO:0015280">
    <property type="term" value="F:ligand-gated sodium channel activity"/>
    <property type="evidence" value="ECO:0007669"/>
    <property type="project" value="TreeGrafter"/>
</dbReference>
<reference evidence="16" key="1">
    <citation type="submission" date="2019-06" db="EMBL/GenBank/DDBJ databases">
        <title>G10K-VGP Goodes thornscrub tortoise genome, primary haplotype.</title>
        <authorList>
            <person name="Murphy B."/>
            <person name="Edwards T."/>
            <person name="Rhie A."/>
            <person name="Koren S."/>
            <person name="Phillippy A."/>
            <person name="Fedrigo O."/>
            <person name="Haase B."/>
            <person name="Mountcastle J."/>
            <person name="Lewin H."/>
            <person name="Damas J."/>
            <person name="Howe K."/>
            <person name="Formenti G."/>
            <person name="Myers G."/>
            <person name="Durbin R."/>
            <person name="Jarvis E.D."/>
        </authorList>
    </citation>
    <scope>NUCLEOTIDE SEQUENCE [LARGE SCALE GENOMIC DNA]</scope>
</reference>
<evidence type="ECO:0000256" key="8">
    <source>
        <dbReference type="ARBA" id="ARBA00023065"/>
    </source>
</evidence>
<evidence type="ECO:0000313" key="17">
    <source>
        <dbReference type="Proteomes" id="UP000694390"/>
    </source>
</evidence>
<dbReference type="InterPro" id="IPR001873">
    <property type="entry name" value="ENaC"/>
</dbReference>
<evidence type="ECO:0000313" key="16">
    <source>
        <dbReference type="Ensembl" id="ENSGEVP00005017465.1"/>
    </source>
</evidence>
<keyword evidence="6 15" id="KW-1133">Transmembrane helix</keyword>
<keyword evidence="17" id="KW-1185">Reference proteome</keyword>
<comment type="similarity">
    <text evidence="14">Belongs to the amiloride-sensitive sodium channel (TC 1.A.6) family.</text>
</comment>
<sequence>MPQPHSCCPRGAPLASALGSSFAQITARFLRVTKIHGLRHIGSHQRSRPRCLLWGLAFLLSLGLLGTWSSNRVRYLLSCPVHSRVRMEWATRLRFPAVTLCNNNPVRFPQLTKPDLYSAGQWLGLAGENRSLLPGLLDGLPNAQRHWLSRLANYSRFLPPRRSERTMHSLFHRLAGRGGSLALCVGEGRVHTVLGGWGGPGCGPRRVAGSVCGERAGAHDIEELGGVAGRGLRQVASSACGDGGKSAHGTGGLWGGDSVGIWAAHTWC</sequence>
<evidence type="ECO:0000256" key="13">
    <source>
        <dbReference type="ARBA" id="ARBA00023303"/>
    </source>
</evidence>
<evidence type="ECO:0000256" key="3">
    <source>
        <dbReference type="ARBA" id="ARBA00022461"/>
    </source>
</evidence>
<dbReference type="Proteomes" id="UP000694390">
    <property type="component" value="Chromosome 11"/>
</dbReference>
<evidence type="ECO:0000256" key="5">
    <source>
        <dbReference type="ARBA" id="ARBA00022692"/>
    </source>
</evidence>
<evidence type="ECO:0000256" key="10">
    <source>
        <dbReference type="ARBA" id="ARBA00023157"/>
    </source>
</evidence>
<keyword evidence="10" id="KW-1015">Disulfide bond</keyword>
<dbReference type="PANTHER" id="PTHR11690">
    <property type="entry name" value="AMILORIDE-SENSITIVE SODIUM CHANNEL-RELATED"/>
    <property type="match status" value="1"/>
</dbReference>
<evidence type="ECO:0000256" key="7">
    <source>
        <dbReference type="ARBA" id="ARBA00023053"/>
    </source>
</evidence>
<keyword evidence="4" id="KW-1003">Cell membrane</keyword>
<name>A0A8C4WQB1_9SAUR</name>
<keyword evidence="5 14" id="KW-0812">Transmembrane</keyword>
<keyword evidence="7" id="KW-0915">Sodium</keyword>
<dbReference type="Gene3D" id="1.10.3590.10">
    <property type="entry name" value="acid-sensing ion channel 1 domain"/>
    <property type="match status" value="1"/>
</dbReference>
<feature type="transmembrane region" description="Helical" evidence="15">
    <location>
        <begin position="51"/>
        <end position="69"/>
    </location>
</feature>
<comment type="subcellular location">
    <subcellularLocation>
        <location evidence="1">Cell membrane</location>
        <topology evidence="1">Multi-pass membrane protein</topology>
    </subcellularLocation>
</comment>
<reference evidence="16" key="2">
    <citation type="submission" date="2025-08" db="UniProtKB">
        <authorList>
            <consortium name="Ensembl"/>
        </authorList>
    </citation>
    <scope>IDENTIFICATION</scope>
</reference>
<dbReference type="Pfam" id="PF00858">
    <property type="entry name" value="ASC"/>
    <property type="match status" value="1"/>
</dbReference>
<evidence type="ECO:0000256" key="2">
    <source>
        <dbReference type="ARBA" id="ARBA00022448"/>
    </source>
</evidence>
<accession>A0A8C4WQB1</accession>
<dbReference type="GeneTree" id="ENSGT00940000154991"/>
<evidence type="ECO:0000256" key="1">
    <source>
        <dbReference type="ARBA" id="ARBA00004651"/>
    </source>
</evidence>
<keyword evidence="8 14" id="KW-0406">Ion transport</keyword>
<evidence type="ECO:0000256" key="14">
    <source>
        <dbReference type="RuleBase" id="RU000679"/>
    </source>
</evidence>
<keyword evidence="3 14" id="KW-0894">Sodium channel</keyword>
<organism evidence="16 17">
    <name type="scientific">Gopherus evgoodei</name>
    <name type="common">Goodes thornscrub tortoise</name>
    <dbReference type="NCBI Taxonomy" id="1825980"/>
    <lineage>
        <taxon>Eukaryota</taxon>
        <taxon>Metazoa</taxon>
        <taxon>Chordata</taxon>
        <taxon>Craniata</taxon>
        <taxon>Vertebrata</taxon>
        <taxon>Euteleostomi</taxon>
        <taxon>Archelosauria</taxon>
        <taxon>Testudinata</taxon>
        <taxon>Testudines</taxon>
        <taxon>Cryptodira</taxon>
        <taxon>Durocryptodira</taxon>
        <taxon>Testudinoidea</taxon>
        <taxon>Testudinidae</taxon>
        <taxon>Gopherus</taxon>
    </lineage>
</organism>
<evidence type="ECO:0000256" key="4">
    <source>
        <dbReference type="ARBA" id="ARBA00022475"/>
    </source>
</evidence>
<reference evidence="16" key="3">
    <citation type="submission" date="2025-09" db="UniProtKB">
        <authorList>
            <consortium name="Ensembl"/>
        </authorList>
    </citation>
    <scope>IDENTIFICATION</scope>
</reference>
<evidence type="ECO:0000256" key="11">
    <source>
        <dbReference type="ARBA" id="ARBA00023180"/>
    </source>
</evidence>
<dbReference type="Ensembl" id="ENSGEVT00005018350.1">
    <property type="protein sequence ID" value="ENSGEVP00005017465.1"/>
    <property type="gene ID" value="ENSGEVG00005012391.1"/>
</dbReference>
<keyword evidence="2 14" id="KW-0813">Transport</keyword>
<evidence type="ECO:0000256" key="9">
    <source>
        <dbReference type="ARBA" id="ARBA00023136"/>
    </source>
</evidence>
<protein>
    <submittedName>
        <fullName evidence="16">Uncharacterized protein</fullName>
    </submittedName>
</protein>
<keyword evidence="11" id="KW-0325">Glycoprotein</keyword>
<evidence type="ECO:0000256" key="12">
    <source>
        <dbReference type="ARBA" id="ARBA00023201"/>
    </source>
</evidence>
<evidence type="ECO:0000256" key="15">
    <source>
        <dbReference type="SAM" id="Phobius"/>
    </source>
</evidence>